<feature type="domain" description="TRPM-like" evidence="11">
    <location>
        <begin position="613"/>
        <end position="702"/>
    </location>
</feature>
<reference evidence="12 14" key="2">
    <citation type="journal article" date="2013" name="Nature">
        <title>Insights into bilaterian evolution from three spiralian genomes.</title>
        <authorList>
            <person name="Simakov O."/>
            <person name="Marletaz F."/>
            <person name="Cho S.J."/>
            <person name="Edsinger-Gonzales E."/>
            <person name="Havlak P."/>
            <person name="Hellsten U."/>
            <person name="Kuo D.H."/>
            <person name="Larsson T."/>
            <person name="Lv J."/>
            <person name="Arendt D."/>
            <person name="Savage R."/>
            <person name="Osoegawa K."/>
            <person name="de Jong P."/>
            <person name="Grimwood J."/>
            <person name="Chapman J.A."/>
            <person name="Shapiro H."/>
            <person name="Aerts A."/>
            <person name="Otillar R.P."/>
            <person name="Terry A.Y."/>
            <person name="Boore J.L."/>
            <person name="Grigoriev I.V."/>
            <person name="Lindberg D.R."/>
            <person name="Seaver E.C."/>
            <person name="Weisblat D.A."/>
            <person name="Putnam N.H."/>
            <person name="Rokhsar D.S."/>
        </authorList>
    </citation>
    <scope>NUCLEOTIDE SEQUENCE</scope>
    <source>
        <strain evidence="12 14">I ESC-2004</strain>
    </source>
</reference>
<reference evidence="14" key="1">
    <citation type="submission" date="2012-12" db="EMBL/GenBank/DDBJ databases">
        <authorList>
            <person name="Hellsten U."/>
            <person name="Grimwood J."/>
            <person name="Chapman J.A."/>
            <person name="Shapiro H."/>
            <person name="Aerts A."/>
            <person name="Otillar R.P."/>
            <person name="Terry A.Y."/>
            <person name="Boore J.L."/>
            <person name="Simakov O."/>
            <person name="Marletaz F."/>
            <person name="Cho S.-J."/>
            <person name="Edsinger-Gonzales E."/>
            <person name="Havlak P."/>
            <person name="Kuo D.-H."/>
            <person name="Larsson T."/>
            <person name="Lv J."/>
            <person name="Arendt D."/>
            <person name="Savage R."/>
            <person name="Osoegawa K."/>
            <person name="de Jong P."/>
            <person name="Lindberg D.R."/>
            <person name="Seaver E.C."/>
            <person name="Weisblat D.A."/>
            <person name="Putnam N.H."/>
            <person name="Grigoriev I.V."/>
            <person name="Rokhsar D.S."/>
        </authorList>
    </citation>
    <scope>NUCLEOTIDE SEQUENCE</scope>
    <source>
        <strain evidence="14">I ESC-2004</strain>
    </source>
</reference>
<dbReference type="Pfam" id="PF25508">
    <property type="entry name" value="TRPM2"/>
    <property type="match status" value="1"/>
</dbReference>
<evidence type="ECO:0000313" key="12">
    <source>
        <dbReference type="EMBL" id="ELT97859.1"/>
    </source>
</evidence>
<dbReference type="EMBL" id="AMQN01010712">
    <property type="status" value="NOT_ANNOTATED_CDS"/>
    <property type="molecule type" value="Genomic_DNA"/>
</dbReference>
<name>R7TVY5_CAPTE</name>
<dbReference type="InterPro" id="IPR005821">
    <property type="entry name" value="Ion_trans_dom"/>
</dbReference>
<evidence type="ECO:0000256" key="1">
    <source>
        <dbReference type="ARBA" id="ARBA00004141"/>
    </source>
</evidence>
<dbReference type="PANTHER" id="PTHR13800:SF1">
    <property type="entry name" value="TRANSIENT RECEPTOR POTENTIAL CATION CHANNEL TRPM"/>
    <property type="match status" value="1"/>
</dbReference>
<dbReference type="HOGENOM" id="CLU_001390_0_3_1"/>
<reference evidence="13" key="3">
    <citation type="submission" date="2015-06" db="UniProtKB">
        <authorList>
            <consortium name="EnsemblMetazoa"/>
        </authorList>
    </citation>
    <scope>IDENTIFICATION</scope>
</reference>
<dbReference type="OrthoDB" id="194358at2759"/>
<dbReference type="Pfam" id="PF18139">
    <property type="entry name" value="LSDAT_euk"/>
    <property type="match status" value="1"/>
</dbReference>
<feature type="transmembrane region" description="Helical" evidence="8">
    <location>
        <begin position="961"/>
        <end position="983"/>
    </location>
</feature>
<feature type="transmembrane region" description="Helical" evidence="8">
    <location>
        <begin position="839"/>
        <end position="859"/>
    </location>
</feature>
<dbReference type="STRING" id="283909.R7TVY5"/>
<dbReference type="OMA" id="CMMIASE"/>
<evidence type="ECO:0000256" key="4">
    <source>
        <dbReference type="ARBA" id="ARBA00022989"/>
    </source>
</evidence>
<keyword evidence="6 8" id="KW-0472">Membrane</keyword>
<feature type="transmembrane region" description="Helical" evidence="8">
    <location>
        <begin position="936"/>
        <end position="955"/>
    </location>
</feature>
<feature type="transmembrane region" description="Helical" evidence="8">
    <location>
        <begin position="752"/>
        <end position="772"/>
    </location>
</feature>
<dbReference type="GO" id="GO:0005886">
    <property type="term" value="C:plasma membrane"/>
    <property type="evidence" value="ECO:0007669"/>
    <property type="project" value="TreeGrafter"/>
</dbReference>
<feature type="transmembrane region" description="Helical" evidence="8">
    <location>
        <begin position="995"/>
        <end position="1020"/>
    </location>
</feature>
<evidence type="ECO:0000256" key="2">
    <source>
        <dbReference type="ARBA" id="ARBA00022448"/>
    </source>
</evidence>
<evidence type="ECO:0000256" key="6">
    <source>
        <dbReference type="ARBA" id="ARBA00023136"/>
    </source>
</evidence>
<dbReference type="GO" id="GO:0099604">
    <property type="term" value="F:ligand-gated calcium channel activity"/>
    <property type="evidence" value="ECO:0007669"/>
    <property type="project" value="TreeGrafter"/>
</dbReference>
<dbReference type="PANTHER" id="PTHR13800">
    <property type="entry name" value="TRANSIENT RECEPTOR POTENTIAL CATION CHANNEL, SUBFAMILY M, MEMBER 6"/>
    <property type="match status" value="1"/>
</dbReference>
<keyword evidence="2" id="KW-0813">Transport</keyword>
<gene>
    <name evidence="12" type="ORF">CAPTEDRAFT_204381</name>
</gene>
<evidence type="ECO:0000256" key="5">
    <source>
        <dbReference type="ARBA" id="ARBA00023065"/>
    </source>
</evidence>
<evidence type="ECO:0000259" key="11">
    <source>
        <dbReference type="Pfam" id="PF25508"/>
    </source>
</evidence>
<proteinExistence type="predicted"/>
<evidence type="ECO:0000256" key="8">
    <source>
        <dbReference type="SAM" id="Phobius"/>
    </source>
</evidence>
<keyword evidence="7" id="KW-0407">Ion channel</keyword>
<dbReference type="InterPro" id="IPR057366">
    <property type="entry name" value="TRPM-like"/>
</dbReference>
<evidence type="ECO:0000256" key="7">
    <source>
        <dbReference type="ARBA" id="ARBA00023303"/>
    </source>
</evidence>
<feature type="domain" description="Ion transport" evidence="9">
    <location>
        <begin position="843"/>
        <end position="1121"/>
    </location>
</feature>
<sequence length="1220" mass="140262">MEEKEAAEFEVELELAMASTDRLVQLRGEAEAIFPDYKLKQHHRNFKMFASVALHNPEAFPSWRTFFLRANYIMENFKVCYEARGDDIPDGAMESLQALLGREFQEQVGGGKDDAPKEVLLPTLTFGDIVVPDRFSNDASIWNWDTVSSERNYLKLHESSCKSDILELITSVWRIDLPNVVFAFSGGNAGRIPEDIKKKFGTYLYNFCKSVGVWMVTDGMHSGNSRYLGRVFNTDLVPSAEEINPGFQRDVCFFGLSDWDQLGDPTLLHGISVENEYSSYYFYPRELEIADEEIPSMLNPFQNVYLLFQIQEDSMLNIRNEFLRQLKHCQVSQAKSSISAEPVPTTDNCTVRSSCKQNSLYDTLMLRHDTESKVIPNATFVIGGDSTTLRQVRLAVKSEMSVIILHKTGPIATSLVEIYCRLEKLFPRSCIYQSDFTEKEDALLTELLMGGKHQCLFDGVDPEDCLDDIKHIMKYRYFITILNFDRGRDCEFINVIQALYKPFKRDQCVSIAMETNDLMFLITVFNREIDPEFDRGSSFATSKSLADLHAVNLLFENANIFKVNNLVCAPTPDIILPLVGQIMHKLLGYRYKLLYQIETTHLDFLLRDDPRQQFWHLFLYCVLACKFEFANYMLTLTQSPVGSALLAYKLLKNMSRMASRALENEKATLFTTWSLHFENQAVKIVNEMYKRSRKQAYVSINRELPCDVGPYISPLSIAGDSHAINFMGSSCCQTYLQRVWTKNMLLTNDDHFFVSTLALFPILNLPFILFFIKYEETEIPEKIVQREENAGKSGLKTSLVSARTVGKSLGNDVKRLFYEAKWKIISFHTAPITKFNLTVVSYCVFLSILSYFFLCELSPFRSLGDMCTAEWVCYIWVISLIIEEVVYVVKMKETGPMHELSRENIKSDAWSLFGKYSLLLGLYRPLVYYQNRSGNVLDIIMLTLYSITTIVRFSISDEKFQLVRIFYGFSLILFYSRTLRFLYVSRVIGPRIIAIKLMFVELIMFLVILLVFILSFGVAFQGLLHPNQEPSFDVLAGILWRPYWSMFGQLYIDDGDVSGMGRDVGNTSCVEIASRDGHTHLECYSFMPIVLMAIYLFISNILLLNLLIAIFSNTLNKVEDSSELHWAFNQYNVVFESYYKTWMPPPLSLFCHISASLHEVVARCVHCVKREEIDDRAKFPNDHFRMNSVLWDNPRKESDKAQKEAFAHILTLEDMAAKAK</sequence>
<feature type="transmembrane region" description="Helical" evidence="8">
    <location>
        <begin position="1089"/>
        <end position="1111"/>
    </location>
</feature>
<evidence type="ECO:0008006" key="15">
    <source>
        <dbReference type="Google" id="ProtNLM"/>
    </source>
</evidence>
<keyword evidence="3 8" id="KW-0812">Transmembrane</keyword>
<feature type="domain" description="TRPM SLOG" evidence="10">
    <location>
        <begin position="152"/>
        <end position="235"/>
    </location>
</feature>
<evidence type="ECO:0000259" key="10">
    <source>
        <dbReference type="Pfam" id="PF18139"/>
    </source>
</evidence>
<feature type="transmembrane region" description="Helical" evidence="8">
    <location>
        <begin position="871"/>
        <end position="889"/>
    </location>
</feature>
<protein>
    <recommendedName>
        <fullName evidence="15">Ion transport domain-containing protein</fullName>
    </recommendedName>
</protein>
<evidence type="ECO:0000313" key="13">
    <source>
        <dbReference type="EnsemblMetazoa" id="CapteP204381"/>
    </source>
</evidence>
<dbReference type="InterPro" id="IPR050927">
    <property type="entry name" value="TRPM"/>
</dbReference>
<keyword evidence="4 8" id="KW-1133">Transmembrane helix</keyword>
<keyword evidence="5" id="KW-0406">Ion transport</keyword>
<dbReference type="EnsemblMetazoa" id="CapteT204381">
    <property type="protein sequence ID" value="CapteP204381"/>
    <property type="gene ID" value="CapteG204381"/>
</dbReference>
<accession>R7TVY5</accession>
<evidence type="ECO:0000259" key="9">
    <source>
        <dbReference type="Pfam" id="PF00520"/>
    </source>
</evidence>
<dbReference type="EMBL" id="KB308450">
    <property type="protein sequence ID" value="ELT97859.1"/>
    <property type="molecule type" value="Genomic_DNA"/>
</dbReference>
<comment type="subcellular location">
    <subcellularLocation>
        <location evidence="1">Membrane</location>
        <topology evidence="1">Multi-pass membrane protein</topology>
    </subcellularLocation>
</comment>
<dbReference type="InterPro" id="IPR041491">
    <property type="entry name" value="TRPM_SLOG"/>
</dbReference>
<evidence type="ECO:0000313" key="14">
    <source>
        <dbReference type="Proteomes" id="UP000014760"/>
    </source>
</evidence>
<dbReference type="Pfam" id="PF00520">
    <property type="entry name" value="Ion_trans"/>
    <property type="match status" value="1"/>
</dbReference>
<evidence type="ECO:0000256" key="3">
    <source>
        <dbReference type="ARBA" id="ARBA00022692"/>
    </source>
</evidence>
<dbReference type="AlphaFoldDB" id="R7TVY5"/>
<keyword evidence="14" id="KW-1185">Reference proteome</keyword>
<dbReference type="Proteomes" id="UP000014760">
    <property type="component" value="Unassembled WGS sequence"/>
</dbReference>
<organism evidence="12">
    <name type="scientific">Capitella teleta</name>
    <name type="common">Polychaete worm</name>
    <dbReference type="NCBI Taxonomy" id="283909"/>
    <lineage>
        <taxon>Eukaryota</taxon>
        <taxon>Metazoa</taxon>
        <taxon>Spiralia</taxon>
        <taxon>Lophotrochozoa</taxon>
        <taxon>Annelida</taxon>
        <taxon>Polychaeta</taxon>
        <taxon>Sedentaria</taxon>
        <taxon>Scolecida</taxon>
        <taxon>Capitellidae</taxon>
        <taxon>Capitella</taxon>
    </lineage>
</organism>